<evidence type="ECO:0000313" key="5">
    <source>
        <dbReference type="EMBL" id="VAX15592.1"/>
    </source>
</evidence>
<dbReference type="PROSITE" id="PS50887">
    <property type="entry name" value="GGDEF"/>
    <property type="match status" value="1"/>
</dbReference>
<feature type="domain" description="EAL" evidence="2">
    <location>
        <begin position="408"/>
        <end position="651"/>
    </location>
</feature>
<dbReference type="Gene3D" id="3.30.70.270">
    <property type="match status" value="1"/>
</dbReference>
<dbReference type="CDD" id="cd01948">
    <property type="entry name" value="EAL"/>
    <property type="match status" value="1"/>
</dbReference>
<feature type="transmembrane region" description="Helical" evidence="1">
    <location>
        <begin position="155"/>
        <end position="175"/>
    </location>
</feature>
<organism evidence="5">
    <name type="scientific">hydrothermal vent metagenome</name>
    <dbReference type="NCBI Taxonomy" id="652676"/>
    <lineage>
        <taxon>unclassified sequences</taxon>
        <taxon>metagenomes</taxon>
        <taxon>ecological metagenomes</taxon>
    </lineage>
</organism>
<dbReference type="GO" id="GO:0016020">
    <property type="term" value="C:membrane"/>
    <property type="evidence" value="ECO:0007669"/>
    <property type="project" value="InterPro"/>
</dbReference>
<dbReference type="EMBL" id="UOGC01000014">
    <property type="protein sequence ID" value="VAX15592.1"/>
    <property type="molecule type" value="Genomic_DNA"/>
</dbReference>
<dbReference type="PROSITE" id="PS50883">
    <property type="entry name" value="EAL"/>
    <property type="match status" value="1"/>
</dbReference>
<sequence>MTLSRQLILLVCLLFFLVFAGTFFISLQNTRDYLENQLDSHAQDTATSLGLSLKPHLEKNDIATMDSMVDAIFDRGYYTLISLEKMDGSIIVKSSQPVKIEGVPEWFVNLIPLNAPFRSSVITMGWNPGAKVIVQSNPGYAYDDLWDSAAGMLRWSLGSLLAAIIIVIVALRFILSPLRDIAKQALAIASREFPILEKLPRTRDLRVVVLAMNKMASKVENMLAEQTELAEKMRREAYDDPVTGLINRRGFNLNLDRMVTAKEEVPYGAMFIVQIADFDDYNKKNGYAAGDELLKQVTQLLADLVEPSREPVLARISGSEFAVLIGNLSVEEAQEIGESISRGLGKVNLGQTDDITLHIGVGYYRAKLSAADLLAGADMALRSAQRSGETSCCLSDTGVAGSVQVRGATQIKEMIQNAIDAHGFVFYFQPVKMLADGQVLHYELLARIKDENGDLIPAGVFIPTAERFGITTEIDRILVEQVLEMIAASPDSSNTFALNLSATSVLNQEFVDWLCDKIEASSSVAHRIMFEMTETGALIDLERVSTLVERLREHGVSFGLDHFGARHASFGYLKSLKLDYIKIDGSYVVNIGDEKENQFFVGAISKIAHGLEMKVIAEMVESESDFNTLAGLNIDAAQGYYLGKPGESLDV</sequence>
<dbReference type="SMART" id="SM00267">
    <property type="entry name" value="GGDEF"/>
    <property type="match status" value="1"/>
</dbReference>
<dbReference type="InterPro" id="IPR001633">
    <property type="entry name" value="EAL_dom"/>
</dbReference>
<dbReference type="InterPro" id="IPR003660">
    <property type="entry name" value="HAMP_dom"/>
</dbReference>
<dbReference type="Pfam" id="PF00990">
    <property type="entry name" value="GGDEF"/>
    <property type="match status" value="1"/>
</dbReference>
<dbReference type="NCBIfam" id="TIGR00254">
    <property type="entry name" value="GGDEF"/>
    <property type="match status" value="1"/>
</dbReference>
<dbReference type="Pfam" id="PF16448">
    <property type="entry name" value="LapD_MoxY_N"/>
    <property type="match status" value="1"/>
</dbReference>
<evidence type="ECO:0000259" key="4">
    <source>
        <dbReference type="PROSITE" id="PS50887"/>
    </source>
</evidence>
<dbReference type="Gene3D" id="3.20.20.450">
    <property type="entry name" value="EAL domain"/>
    <property type="match status" value="1"/>
</dbReference>
<evidence type="ECO:0000259" key="2">
    <source>
        <dbReference type="PROSITE" id="PS50883"/>
    </source>
</evidence>
<proteinExistence type="predicted"/>
<dbReference type="PANTHER" id="PTHR33121">
    <property type="entry name" value="CYCLIC DI-GMP PHOSPHODIESTERASE PDEF"/>
    <property type="match status" value="1"/>
</dbReference>
<dbReference type="InterPro" id="IPR032244">
    <property type="entry name" value="LapD_MoxY_N"/>
</dbReference>
<keyword evidence="1" id="KW-0472">Membrane</keyword>
<keyword evidence="1" id="KW-0812">Transmembrane</keyword>
<dbReference type="SUPFAM" id="SSF141868">
    <property type="entry name" value="EAL domain-like"/>
    <property type="match status" value="1"/>
</dbReference>
<dbReference type="Pfam" id="PF00563">
    <property type="entry name" value="EAL"/>
    <property type="match status" value="1"/>
</dbReference>
<dbReference type="InterPro" id="IPR029787">
    <property type="entry name" value="Nucleotide_cyclase"/>
</dbReference>
<dbReference type="Gene3D" id="6.20.270.20">
    <property type="entry name" value="LapD/MoxY periplasmic domain"/>
    <property type="match status" value="1"/>
</dbReference>
<dbReference type="InterPro" id="IPR050706">
    <property type="entry name" value="Cyclic-di-GMP_PDE-like"/>
</dbReference>
<gene>
    <name evidence="5" type="ORF">MNBD_NITROSPINAE01-251</name>
</gene>
<dbReference type="InterPro" id="IPR042461">
    <property type="entry name" value="LapD_MoxY_peri_C"/>
</dbReference>
<dbReference type="AlphaFoldDB" id="A0A3B1BHL7"/>
<dbReference type="GO" id="GO:0007165">
    <property type="term" value="P:signal transduction"/>
    <property type="evidence" value="ECO:0007669"/>
    <property type="project" value="InterPro"/>
</dbReference>
<dbReference type="InterPro" id="IPR043128">
    <property type="entry name" value="Rev_trsase/Diguanyl_cyclase"/>
</dbReference>
<protein>
    <submittedName>
        <fullName evidence="5">MSHA biogenesis protein MshH</fullName>
    </submittedName>
</protein>
<accession>A0A3B1BHL7</accession>
<feature type="transmembrane region" description="Helical" evidence="1">
    <location>
        <begin position="7"/>
        <end position="27"/>
    </location>
</feature>
<dbReference type="InterPro" id="IPR035919">
    <property type="entry name" value="EAL_sf"/>
</dbReference>
<keyword evidence="1" id="KW-1133">Transmembrane helix</keyword>
<dbReference type="CDD" id="cd01949">
    <property type="entry name" value="GGDEF"/>
    <property type="match status" value="1"/>
</dbReference>
<dbReference type="SMART" id="SM00052">
    <property type="entry name" value="EAL"/>
    <property type="match status" value="1"/>
</dbReference>
<evidence type="ECO:0000259" key="3">
    <source>
        <dbReference type="PROSITE" id="PS50885"/>
    </source>
</evidence>
<evidence type="ECO:0000256" key="1">
    <source>
        <dbReference type="SAM" id="Phobius"/>
    </source>
</evidence>
<dbReference type="SUPFAM" id="SSF55073">
    <property type="entry name" value="Nucleotide cyclase"/>
    <property type="match status" value="1"/>
</dbReference>
<feature type="domain" description="GGDEF" evidence="4">
    <location>
        <begin position="269"/>
        <end position="397"/>
    </location>
</feature>
<dbReference type="Gene3D" id="3.30.110.200">
    <property type="match status" value="1"/>
</dbReference>
<reference evidence="5" key="1">
    <citation type="submission" date="2018-06" db="EMBL/GenBank/DDBJ databases">
        <authorList>
            <person name="Zhirakovskaya E."/>
        </authorList>
    </citation>
    <scope>NUCLEOTIDE SEQUENCE</scope>
</reference>
<dbReference type="GO" id="GO:0071111">
    <property type="term" value="F:cyclic-guanylate-specific phosphodiesterase activity"/>
    <property type="evidence" value="ECO:0007669"/>
    <property type="project" value="InterPro"/>
</dbReference>
<feature type="domain" description="HAMP" evidence="3">
    <location>
        <begin position="172"/>
        <end position="224"/>
    </location>
</feature>
<dbReference type="InterPro" id="IPR000160">
    <property type="entry name" value="GGDEF_dom"/>
</dbReference>
<dbReference type="PROSITE" id="PS50885">
    <property type="entry name" value="HAMP"/>
    <property type="match status" value="1"/>
</dbReference>
<name>A0A3B1BHL7_9ZZZZ</name>
<dbReference type="PANTHER" id="PTHR33121:SF23">
    <property type="entry name" value="CYCLIC DI-GMP PHOSPHODIESTERASE PDEB"/>
    <property type="match status" value="1"/>
</dbReference>